<dbReference type="PANTHER" id="PTHR37227">
    <property type="entry name" value="OS01G0219000 PROTEIN"/>
    <property type="match status" value="1"/>
</dbReference>
<evidence type="ECO:0000313" key="2">
    <source>
        <dbReference type="Proteomes" id="UP001314263"/>
    </source>
</evidence>
<evidence type="ECO:0008006" key="3">
    <source>
        <dbReference type="Google" id="ProtNLM"/>
    </source>
</evidence>
<proteinExistence type="predicted"/>
<dbReference type="EMBL" id="CAUYUE010000010">
    <property type="protein sequence ID" value="CAK0784154.1"/>
    <property type="molecule type" value="Genomic_DNA"/>
</dbReference>
<accession>A0AAV1I9W0</accession>
<comment type="caution">
    <text evidence="1">The sequence shown here is derived from an EMBL/GenBank/DDBJ whole genome shotgun (WGS) entry which is preliminary data.</text>
</comment>
<dbReference type="AlphaFoldDB" id="A0AAV1I9W0"/>
<name>A0AAV1I9W0_9CHLO</name>
<dbReference type="Proteomes" id="UP001314263">
    <property type="component" value="Unassembled WGS sequence"/>
</dbReference>
<sequence>MEDPLTEHFPSRTLIDEEEEREAQQYAHLYTTPPDFEWTEGAGLERIGGVLHTDLLVIATSAAACTVLERCLQDSSQIMGSLWQPEIMRDAPVALRSLIEGPVGRASAAQVLLSSPGRTAVALCRSAIPPERAAAWAAGLLSHVRAQHILIVASLPAREYVGMEDPTQQPLQYVLESSAAARKSAHELPYLPTGNLVSGLPAAFMSCCQVQRMAATLLISVDASPVPDSPCIRGTAQALTKLLSSLGASDIASQAQRADVVDDACKSMKKAARISDRAALYI</sequence>
<protein>
    <recommendedName>
        <fullName evidence="3">Proteasome assembly chaperone 1</fullName>
    </recommendedName>
</protein>
<evidence type="ECO:0000313" key="1">
    <source>
        <dbReference type="EMBL" id="CAK0784154.1"/>
    </source>
</evidence>
<reference evidence="1 2" key="1">
    <citation type="submission" date="2023-10" db="EMBL/GenBank/DDBJ databases">
        <authorList>
            <person name="Maclean D."/>
            <person name="Macfadyen A."/>
        </authorList>
    </citation>
    <scope>NUCLEOTIDE SEQUENCE [LARGE SCALE GENOMIC DNA]</scope>
</reference>
<gene>
    <name evidence="1" type="ORF">CVIRNUC_007357</name>
</gene>
<keyword evidence="2" id="KW-1185">Reference proteome</keyword>
<organism evidence="1 2">
    <name type="scientific">Coccomyxa viridis</name>
    <dbReference type="NCBI Taxonomy" id="1274662"/>
    <lineage>
        <taxon>Eukaryota</taxon>
        <taxon>Viridiplantae</taxon>
        <taxon>Chlorophyta</taxon>
        <taxon>core chlorophytes</taxon>
        <taxon>Trebouxiophyceae</taxon>
        <taxon>Trebouxiophyceae incertae sedis</taxon>
        <taxon>Coccomyxaceae</taxon>
        <taxon>Coccomyxa</taxon>
    </lineage>
</organism>
<dbReference type="PANTHER" id="PTHR37227:SF2">
    <property type="entry name" value="OS01G0219000 PROTEIN"/>
    <property type="match status" value="1"/>
</dbReference>